<evidence type="ECO:0000313" key="1">
    <source>
        <dbReference type="EMBL" id="KAJ2995525.1"/>
    </source>
</evidence>
<organism evidence="1 2">
    <name type="scientific">Xylaria curta</name>
    <dbReference type="NCBI Taxonomy" id="42375"/>
    <lineage>
        <taxon>Eukaryota</taxon>
        <taxon>Fungi</taxon>
        <taxon>Dikarya</taxon>
        <taxon>Ascomycota</taxon>
        <taxon>Pezizomycotina</taxon>
        <taxon>Sordariomycetes</taxon>
        <taxon>Xylariomycetidae</taxon>
        <taxon>Xylariales</taxon>
        <taxon>Xylariaceae</taxon>
        <taxon>Xylaria</taxon>
    </lineage>
</organism>
<comment type="caution">
    <text evidence="1">The sequence shown here is derived from an EMBL/GenBank/DDBJ whole genome shotgun (WGS) entry which is preliminary data.</text>
</comment>
<protein>
    <submittedName>
        <fullName evidence="1">Uncharacterized protein</fullName>
    </submittedName>
</protein>
<gene>
    <name evidence="1" type="ORF">NUW58_g1247</name>
</gene>
<keyword evidence="2" id="KW-1185">Reference proteome</keyword>
<dbReference type="Proteomes" id="UP001143856">
    <property type="component" value="Unassembled WGS sequence"/>
</dbReference>
<proteinExistence type="predicted"/>
<name>A0ACC1PNL5_9PEZI</name>
<evidence type="ECO:0000313" key="2">
    <source>
        <dbReference type="Proteomes" id="UP001143856"/>
    </source>
</evidence>
<accession>A0ACC1PNL5</accession>
<reference evidence="1" key="1">
    <citation type="submission" date="2022-10" db="EMBL/GenBank/DDBJ databases">
        <title>Genome Sequence of Xylaria curta.</title>
        <authorList>
            <person name="Buettner E."/>
        </authorList>
    </citation>
    <scope>NUCLEOTIDE SEQUENCE</scope>
    <source>
        <strain evidence="1">Babe10</strain>
    </source>
</reference>
<sequence>MSSQYYGTPTPSIAVSETAPSLDPESTNTETLAGPPLLLDTIRVIMAEVDSNPRLECKFDSFDSTARIQIYPRVKLPSEIIQKIIGAVTAEIGPSLKRMHFLVDGPVMLHANSGSNTGMDHTKVDGHKIDIVALIRVQYPRESSGQ</sequence>
<dbReference type="EMBL" id="JAPDGR010000130">
    <property type="protein sequence ID" value="KAJ2995525.1"/>
    <property type="molecule type" value="Genomic_DNA"/>
</dbReference>